<name>A0A517Q9Y3_9PLAN</name>
<gene>
    <name evidence="2" type="ORF">Enr10x_37790</name>
</gene>
<feature type="transmembrane region" description="Helical" evidence="1">
    <location>
        <begin position="54"/>
        <end position="80"/>
    </location>
</feature>
<evidence type="ECO:0000313" key="2">
    <source>
        <dbReference type="EMBL" id="QDT28437.1"/>
    </source>
</evidence>
<keyword evidence="1" id="KW-0472">Membrane</keyword>
<organism evidence="2 3">
    <name type="scientific">Gimesia panareensis</name>
    <dbReference type="NCBI Taxonomy" id="2527978"/>
    <lineage>
        <taxon>Bacteria</taxon>
        <taxon>Pseudomonadati</taxon>
        <taxon>Planctomycetota</taxon>
        <taxon>Planctomycetia</taxon>
        <taxon>Planctomycetales</taxon>
        <taxon>Planctomycetaceae</taxon>
        <taxon>Gimesia</taxon>
    </lineage>
</organism>
<proteinExistence type="predicted"/>
<dbReference type="AlphaFoldDB" id="A0A517Q9Y3"/>
<evidence type="ECO:0000256" key="1">
    <source>
        <dbReference type="SAM" id="Phobius"/>
    </source>
</evidence>
<accession>A0A517Q9Y3</accession>
<feature type="transmembrane region" description="Helical" evidence="1">
    <location>
        <begin position="224"/>
        <end position="242"/>
    </location>
</feature>
<keyword evidence="1" id="KW-0812">Transmembrane</keyword>
<feature type="transmembrane region" description="Helical" evidence="1">
    <location>
        <begin position="199"/>
        <end position="218"/>
    </location>
</feature>
<sequence length="340" mass="39778">MIDLPDALPDSDNESLVFRPSKQYRNGQLWSLIFCPFSFLGLGILIGLEDSFDAQILGFLCVVVFGLIPALTALWGILVYRNVSLTLHDRTMILQGVFQRQKINLAEVTEARWRTDSELFLNPRTNRILIHLKYFHLQDRLWLIRFFHQELTETAQKHWNRFCHQIAIPLEERLQLLQQPETKLRAPGSGEILITRRRYDWIGIPLNTLLTSTVILISWHQNRYGYLILPAFTIGWWLFLRYSTPKRGEIQERIWAREDFRVFTYLLAAWGSAGLIGLVILLKSGLPEFVKVIGGFCLFLLCCELHLKMYNSATVHCREARRKIKDEAIQEWEAEQHHCE</sequence>
<protein>
    <submittedName>
        <fullName evidence="2">Uncharacterized protein</fullName>
    </submittedName>
</protein>
<feature type="transmembrane region" description="Helical" evidence="1">
    <location>
        <begin position="262"/>
        <end position="283"/>
    </location>
</feature>
<evidence type="ECO:0000313" key="3">
    <source>
        <dbReference type="Proteomes" id="UP000315647"/>
    </source>
</evidence>
<reference evidence="2 3" key="1">
    <citation type="submission" date="2019-03" db="EMBL/GenBank/DDBJ databases">
        <title>Deep-cultivation of Planctomycetes and their phenomic and genomic characterization uncovers novel biology.</title>
        <authorList>
            <person name="Wiegand S."/>
            <person name="Jogler M."/>
            <person name="Boedeker C."/>
            <person name="Pinto D."/>
            <person name="Vollmers J."/>
            <person name="Rivas-Marin E."/>
            <person name="Kohn T."/>
            <person name="Peeters S.H."/>
            <person name="Heuer A."/>
            <person name="Rast P."/>
            <person name="Oberbeckmann S."/>
            <person name="Bunk B."/>
            <person name="Jeske O."/>
            <person name="Meyerdierks A."/>
            <person name="Storesund J.E."/>
            <person name="Kallscheuer N."/>
            <person name="Luecker S."/>
            <person name="Lage O.M."/>
            <person name="Pohl T."/>
            <person name="Merkel B.J."/>
            <person name="Hornburger P."/>
            <person name="Mueller R.-W."/>
            <person name="Bruemmer F."/>
            <person name="Labrenz M."/>
            <person name="Spormann A.M."/>
            <person name="Op den Camp H."/>
            <person name="Overmann J."/>
            <person name="Amann R."/>
            <person name="Jetten M.S.M."/>
            <person name="Mascher T."/>
            <person name="Medema M.H."/>
            <person name="Devos D.P."/>
            <person name="Kaster A.-K."/>
            <person name="Ovreas L."/>
            <person name="Rohde M."/>
            <person name="Galperin M.Y."/>
            <person name="Jogler C."/>
        </authorList>
    </citation>
    <scope>NUCLEOTIDE SEQUENCE [LARGE SCALE GENOMIC DNA]</scope>
    <source>
        <strain evidence="2 3">Enr10</strain>
    </source>
</reference>
<feature type="transmembrane region" description="Helical" evidence="1">
    <location>
        <begin position="289"/>
        <end position="307"/>
    </location>
</feature>
<dbReference type="EMBL" id="CP037421">
    <property type="protein sequence ID" value="QDT28437.1"/>
    <property type="molecule type" value="Genomic_DNA"/>
</dbReference>
<dbReference type="Proteomes" id="UP000315647">
    <property type="component" value="Chromosome"/>
</dbReference>
<keyword evidence="1" id="KW-1133">Transmembrane helix</keyword>
<feature type="transmembrane region" description="Helical" evidence="1">
    <location>
        <begin position="29"/>
        <end position="48"/>
    </location>
</feature>
<keyword evidence="3" id="KW-1185">Reference proteome</keyword>
<dbReference type="RefSeq" id="WP_145450944.1">
    <property type="nucleotide sequence ID" value="NZ_CP037421.1"/>
</dbReference>